<protein>
    <submittedName>
        <fullName evidence="1">Uncharacterized protein</fullName>
    </submittedName>
</protein>
<organism evidence="1 2">
    <name type="scientific">Salmonirosea aquatica</name>
    <dbReference type="NCBI Taxonomy" id="2654236"/>
    <lineage>
        <taxon>Bacteria</taxon>
        <taxon>Pseudomonadati</taxon>
        <taxon>Bacteroidota</taxon>
        <taxon>Cytophagia</taxon>
        <taxon>Cytophagales</taxon>
        <taxon>Spirosomataceae</taxon>
        <taxon>Salmonirosea</taxon>
    </lineage>
</organism>
<comment type="caution">
    <text evidence="1">The sequence shown here is derived from an EMBL/GenBank/DDBJ whole genome shotgun (WGS) entry which is preliminary data.</text>
</comment>
<dbReference type="AlphaFoldDB" id="A0A7C9FTW1"/>
<name>A0A7C9FTW1_9BACT</name>
<gene>
    <name evidence="1" type="ORF">GBK04_30030</name>
</gene>
<evidence type="ECO:0000313" key="1">
    <source>
        <dbReference type="EMBL" id="MPR37452.1"/>
    </source>
</evidence>
<dbReference type="RefSeq" id="WP_373331576.1">
    <property type="nucleotide sequence ID" value="NZ_WHLY01000004.1"/>
</dbReference>
<accession>A0A7C9FTW1</accession>
<evidence type="ECO:0000313" key="2">
    <source>
        <dbReference type="Proteomes" id="UP000479293"/>
    </source>
</evidence>
<dbReference type="Proteomes" id="UP000479293">
    <property type="component" value="Unassembled WGS sequence"/>
</dbReference>
<sequence length="20" mass="2147">MCPTRDGLIWIGGWSAGLDV</sequence>
<keyword evidence="2" id="KW-1185">Reference proteome</keyword>
<reference evidence="1 2" key="1">
    <citation type="submission" date="2019-10" db="EMBL/GenBank/DDBJ databases">
        <title>Draft Genome Sequence of Cytophagaceae sp. SJW1-29.</title>
        <authorList>
            <person name="Choi A."/>
        </authorList>
    </citation>
    <scope>NUCLEOTIDE SEQUENCE [LARGE SCALE GENOMIC DNA]</scope>
    <source>
        <strain evidence="1 2">SJW1-29</strain>
    </source>
</reference>
<proteinExistence type="predicted"/>
<dbReference type="EMBL" id="WHLY01000004">
    <property type="protein sequence ID" value="MPR37452.1"/>
    <property type="molecule type" value="Genomic_DNA"/>
</dbReference>